<dbReference type="AlphaFoldDB" id="A0A9W7ARN6"/>
<protein>
    <recommendedName>
        <fullName evidence="1">TNFR-Cys domain-containing protein</fullName>
    </recommendedName>
</protein>
<feature type="domain" description="TNFR-Cys" evidence="1">
    <location>
        <begin position="49"/>
        <end position="83"/>
    </location>
</feature>
<dbReference type="InterPro" id="IPR006212">
    <property type="entry name" value="Furin_repeat"/>
</dbReference>
<evidence type="ECO:0000313" key="2">
    <source>
        <dbReference type="EMBL" id="GMH77097.1"/>
    </source>
</evidence>
<dbReference type="Proteomes" id="UP001162640">
    <property type="component" value="Unassembled WGS sequence"/>
</dbReference>
<evidence type="ECO:0000259" key="1">
    <source>
        <dbReference type="SMART" id="SM00208"/>
    </source>
</evidence>
<dbReference type="PANTHER" id="PTHR46967">
    <property type="entry name" value="INSULIN-LIKE GROWTH FACTOR BINDING PROTEIN,N-TERMINAL"/>
    <property type="match status" value="1"/>
</dbReference>
<name>A0A9W7ARN6_9STRA</name>
<dbReference type="SMART" id="SM01411">
    <property type="entry name" value="Ephrin_rec_like"/>
    <property type="match status" value="12"/>
</dbReference>
<feature type="domain" description="TNFR-Cys" evidence="1">
    <location>
        <begin position="749"/>
        <end position="780"/>
    </location>
</feature>
<proteinExistence type="predicted"/>
<feature type="domain" description="TNFR-Cys" evidence="1">
    <location>
        <begin position="160"/>
        <end position="193"/>
    </location>
</feature>
<feature type="domain" description="TNFR-Cys" evidence="1">
    <location>
        <begin position="86"/>
        <end position="120"/>
    </location>
</feature>
<dbReference type="EMBL" id="BLQM01000229">
    <property type="protein sequence ID" value="GMH77097.1"/>
    <property type="molecule type" value="Genomic_DNA"/>
</dbReference>
<accession>A0A9W7ARN6</accession>
<sequence>MHLFRPHYIHLNDPPLGTNVWRIYCDNTWTDTEITIETVTVGATVCLDCSAGKYSGSSSATCSSCASGKYLTNSATGVESSACTSCSTGKYSGAASATCSSCASGKYLANLATGVESSACTSCSTGQYSGSASATCSSCAAGKYLANAATSDEPSACSACTPGKYSGVSSPACTICAAGTYTISPATSTCTVCPSGKYNPDQATSTAHHNFISTCVACGLGTKLADDGEVAYNHDSAEDCRECNPGFFSNDPDGASSCQQCAEYLISPSGSSTCGFCPAGYDCSGGTTEMCALGTYSNGGTVGCEPYYCAGAADRHMCHAGSYQPDASQASCLACPPGKYQEVPGQDACVDCPAGYFCTERTVNPIACGSAALFCPLNSEIVQAADEGHYTTPLSTETTTKREGQAVCEAGFACNGGLKTPCDSTGQYADETGLSACKTAPAGKKPTSDRQNIESCELGFASSGALDECVPCDGTGQYADETGLSACKTAPAGKKPTSNRQGVEGCELGSASPGAHDECVPCDAISQYADVAGLAACKTAPAGKKPTLNRQGIESCPAGKYSTGGVDECENCGIGETSDPGAAGCRTCLTCGLGKYQIEECTTNTPTQCGDCVAGKASMGGAVRECTHCDGPGEYSEAKASVCKIAPAGYKPTETGHSLKTGIEFCPKNIFSIGATDECTECADGGHSNPGDGSCEKCSTGEYYDEPSNECELCPLNTFTISGAADINGCEECPAGGHSQPGAGYCDQCRSGKYYDEPSNLCKLCPAGKKYAENEGNTECKFCDDDEMLVGSTTLQNGTSSASGCICPAGEYVQFSKSTCQKVPEGVETTINAMTVKTLNVKEGYWRTNASSFEVLPCLAAEHCLGGSDPEKQCSYIFLCW</sequence>
<dbReference type="SMART" id="SM00261">
    <property type="entry name" value="FU"/>
    <property type="match status" value="4"/>
</dbReference>
<feature type="domain" description="TNFR-Cys" evidence="1">
    <location>
        <begin position="572"/>
        <end position="609"/>
    </location>
</feature>
<evidence type="ECO:0000313" key="3">
    <source>
        <dbReference type="Proteomes" id="UP001162640"/>
    </source>
</evidence>
<dbReference type="PANTHER" id="PTHR46967:SF1">
    <property type="entry name" value="KERATIN-ASSOCIATED PROTEIN 16-1-LIKE"/>
    <property type="match status" value="1"/>
</dbReference>
<feature type="domain" description="TNFR-Cys" evidence="1">
    <location>
        <begin position="318"/>
        <end position="349"/>
    </location>
</feature>
<comment type="caution">
    <text evidence="2">The sequence shown here is derived from an EMBL/GenBank/DDBJ whole genome shotgun (WGS) entry which is preliminary data.</text>
</comment>
<dbReference type="InterPro" id="IPR001368">
    <property type="entry name" value="TNFR/NGFR_Cys_rich_reg"/>
</dbReference>
<dbReference type="SUPFAM" id="SSF57184">
    <property type="entry name" value="Growth factor receptor domain"/>
    <property type="match status" value="4"/>
</dbReference>
<dbReference type="SMART" id="SM00208">
    <property type="entry name" value="TNFR"/>
    <property type="match status" value="7"/>
</dbReference>
<dbReference type="Gene3D" id="2.10.50.10">
    <property type="entry name" value="Tumor Necrosis Factor Receptor, subunit A, domain 2"/>
    <property type="match status" value="3"/>
</dbReference>
<feature type="domain" description="TNFR-Cys" evidence="1">
    <location>
        <begin position="123"/>
        <end position="157"/>
    </location>
</feature>
<reference evidence="3" key="1">
    <citation type="journal article" date="2023" name="Commun. Biol.">
        <title>Genome analysis of Parmales, the sister group of diatoms, reveals the evolutionary specialization of diatoms from phago-mixotrophs to photoautotrophs.</title>
        <authorList>
            <person name="Ban H."/>
            <person name="Sato S."/>
            <person name="Yoshikawa S."/>
            <person name="Yamada K."/>
            <person name="Nakamura Y."/>
            <person name="Ichinomiya M."/>
            <person name="Sato N."/>
            <person name="Blanc-Mathieu R."/>
            <person name="Endo H."/>
            <person name="Kuwata A."/>
            <person name="Ogata H."/>
        </authorList>
    </citation>
    <scope>NUCLEOTIDE SEQUENCE [LARGE SCALE GENOMIC DNA]</scope>
</reference>
<gene>
    <name evidence="2" type="ORF">TL16_g07293</name>
</gene>
<organism evidence="2 3">
    <name type="scientific">Triparma laevis f. inornata</name>
    <dbReference type="NCBI Taxonomy" id="1714386"/>
    <lineage>
        <taxon>Eukaryota</taxon>
        <taxon>Sar</taxon>
        <taxon>Stramenopiles</taxon>
        <taxon>Ochrophyta</taxon>
        <taxon>Bolidophyceae</taxon>
        <taxon>Parmales</taxon>
        <taxon>Triparmaceae</taxon>
        <taxon>Triparma</taxon>
    </lineage>
</organism>
<dbReference type="InterPro" id="IPR009030">
    <property type="entry name" value="Growth_fac_rcpt_cys_sf"/>
</dbReference>